<dbReference type="FunFam" id="3.20.20.80:FF:000120">
    <property type="entry name" value="Alpha-amylase A"/>
    <property type="match status" value="1"/>
</dbReference>
<dbReference type="GO" id="GO:0004556">
    <property type="term" value="F:alpha-amylase activity"/>
    <property type="evidence" value="ECO:0007669"/>
    <property type="project" value="UniProtKB-EC"/>
</dbReference>
<keyword evidence="11" id="KW-0119">Carbohydrate metabolism</keyword>
<evidence type="ECO:0000256" key="15">
    <source>
        <dbReference type="PIRSR" id="PIRSR001024-4"/>
    </source>
</evidence>
<dbReference type="GO" id="GO:0016052">
    <property type="term" value="P:carbohydrate catabolic process"/>
    <property type="evidence" value="ECO:0007669"/>
    <property type="project" value="InterPro"/>
</dbReference>
<dbReference type="InterPro" id="IPR013777">
    <property type="entry name" value="A-amylase-like"/>
</dbReference>
<evidence type="ECO:0000256" key="17">
    <source>
        <dbReference type="SAM" id="SignalP"/>
    </source>
</evidence>
<reference evidence="19 20" key="1">
    <citation type="journal article" date="2012" name="Eukaryot. Cell">
        <title>Draft genome sequence of CBS 2479, the standard type strain of Trichosporon asahii.</title>
        <authorList>
            <person name="Yang R.Y."/>
            <person name="Li H.T."/>
            <person name="Zhu H."/>
            <person name="Zhou G.P."/>
            <person name="Wang M."/>
            <person name="Wang L."/>
        </authorList>
    </citation>
    <scope>NUCLEOTIDE SEQUENCE [LARGE SCALE GENOMIC DNA]</scope>
    <source>
        <strain evidence="20">ATCC 90039 / CBS 2479 / JCM 2466 / KCTC 7840 / NCYC 2677 / UAMH 7654</strain>
    </source>
</reference>
<evidence type="ECO:0000256" key="9">
    <source>
        <dbReference type="ARBA" id="ARBA00023157"/>
    </source>
</evidence>
<evidence type="ECO:0000256" key="12">
    <source>
        <dbReference type="ARBA" id="ARBA00023295"/>
    </source>
</evidence>
<dbReference type="GO" id="GO:0005509">
    <property type="term" value="F:calcium ion binding"/>
    <property type="evidence" value="ECO:0007669"/>
    <property type="project" value="InterPro"/>
</dbReference>
<keyword evidence="6 17" id="KW-0732">Signal</keyword>
<feature type="chain" id="PRO_5003784662" description="alpha-amylase" evidence="17">
    <location>
        <begin position="22"/>
        <end position="564"/>
    </location>
</feature>
<feature type="binding site" evidence="16">
    <location>
        <position position="111"/>
    </location>
    <ligand>
        <name>substrate</name>
    </ligand>
</feature>
<evidence type="ECO:0000259" key="18">
    <source>
        <dbReference type="SMART" id="SM00642"/>
    </source>
</evidence>
<feature type="site" description="Transition state stabilizer" evidence="14">
    <location>
        <position position="330"/>
    </location>
</feature>
<keyword evidence="8" id="KW-0106">Calcium</keyword>
<dbReference type="InterPro" id="IPR006047">
    <property type="entry name" value="GH13_cat_dom"/>
</dbReference>
<dbReference type="Gene3D" id="3.20.20.80">
    <property type="entry name" value="Glycosidases"/>
    <property type="match status" value="1"/>
</dbReference>
<dbReference type="HOGENOM" id="CLU_006462_7_2_1"/>
<dbReference type="KEGG" id="tasa:A1Q1_05719"/>
<dbReference type="CDD" id="cd11319">
    <property type="entry name" value="AmyAc_euk_AmyA"/>
    <property type="match status" value="1"/>
</dbReference>
<keyword evidence="9 15" id="KW-1015">Disulfide bond</keyword>
<dbReference type="SUPFAM" id="SSF51011">
    <property type="entry name" value="Glycosyl hydrolase domain"/>
    <property type="match status" value="1"/>
</dbReference>
<dbReference type="InterPro" id="IPR015340">
    <property type="entry name" value="A_amylase_C_dom"/>
</dbReference>
<feature type="disulfide bond" evidence="15">
    <location>
        <begin position="473"/>
        <end position="512"/>
    </location>
</feature>
<proteinExistence type="inferred from homology"/>
<dbReference type="Gene3D" id="2.60.40.1180">
    <property type="entry name" value="Golgi alpha-mannosidase II"/>
    <property type="match status" value="1"/>
</dbReference>
<keyword evidence="10" id="KW-0325">Glycoprotein</keyword>
<dbReference type="RefSeq" id="XP_014176403.1">
    <property type="nucleotide sequence ID" value="XM_014320928.1"/>
</dbReference>
<dbReference type="InterPro" id="IPR017853">
    <property type="entry name" value="GH"/>
</dbReference>
<evidence type="ECO:0000256" key="1">
    <source>
        <dbReference type="ARBA" id="ARBA00000548"/>
    </source>
</evidence>
<feature type="active site" description="Proton donor" evidence="13">
    <location>
        <position position="261"/>
    </location>
</feature>
<evidence type="ECO:0000256" key="6">
    <source>
        <dbReference type="ARBA" id="ARBA00022729"/>
    </source>
</evidence>
<evidence type="ECO:0000256" key="10">
    <source>
        <dbReference type="ARBA" id="ARBA00023180"/>
    </source>
</evidence>
<gene>
    <name evidence="19" type="ORF">A1Q1_05719</name>
</gene>
<dbReference type="Pfam" id="PF00128">
    <property type="entry name" value="Alpha-amylase"/>
    <property type="match status" value="1"/>
</dbReference>
<accession>J5SII7</accession>
<organism evidence="19 20">
    <name type="scientific">Trichosporon asahii var. asahii (strain ATCC 90039 / CBS 2479 / JCM 2466 / KCTC 7840 / NBRC 103889/ NCYC 2677 / UAMH 7654)</name>
    <name type="common">Yeast</name>
    <dbReference type="NCBI Taxonomy" id="1186058"/>
    <lineage>
        <taxon>Eukaryota</taxon>
        <taxon>Fungi</taxon>
        <taxon>Dikarya</taxon>
        <taxon>Basidiomycota</taxon>
        <taxon>Agaricomycotina</taxon>
        <taxon>Tremellomycetes</taxon>
        <taxon>Trichosporonales</taxon>
        <taxon>Trichosporonaceae</taxon>
        <taxon>Trichosporon</taxon>
    </lineage>
</organism>
<dbReference type="Proteomes" id="UP000002748">
    <property type="component" value="Unassembled WGS sequence"/>
</dbReference>
<evidence type="ECO:0000256" key="8">
    <source>
        <dbReference type="ARBA" id="ARBA00022837"/>
    </source>
</evidence>
<dbReference type="PANTHER" id="PTHR10357">
    <property type="entry name" value="ALPHA-AMYLASE FAMILY MEMBER"/>
    <property type="match status" value="1"/>
</dbReference>
<feature type="disulfide bond" evidence="15">
    <location>
        <begin position="58"/>
        <end position="66"/>
    </location>
</feature>
<feature type="domain" description="Glycosyl hydrolase family 13 catalytic" evidence="18">
    <location>
        <begin position="34"/>
        <end position="401"/>
    </location>
</feature>
<dbReference type="InterPro" id="IPR013780">
    <property type="entry name" value="Glyco_hydro_b"/>
</dbReference>
<dbReference type="GeneID" id="25989231"/>
<feature type="active site" description="Nucleophile" evidence="13">
    <location>
        <position position="237"/>
    </location>
</feature>
<evidence type="ECO:0000256" key="7">
    <source>
        <dbReference type="ARBA" id="ARBA00022801"/>
    </source>
</evidence>
<feature type="binding site" evidence="16">
    <location>
        <position position="63"/>
    </location>
    <ligand>
        <name>substrate</name>
    </ligand>
</feature>
<feature type="binding site" evidence="16">
    <location>
        <position position="377"/>
    </location>
    <ligand>
        <name>substrate</name>
    </ligand>
</feature>
<comment type="caution">
    <text evidence="19">The sequence shown here is derived from an EMBL/GenBank/DDBJ whole genome shotgun (WGS) entry which is preliminary data.</text>
</comment>
<evidence type="ECO:0000256" key="2">
    <source>
        <dbReference type="ARBA" id="ARBA00001913"/>
    </source>
</evidence>
<evidence type="ECO:0000256" key="16">
    <source>
        <dbReference type="PIRSR" id="PIRSR001024-5"/>
    </source>
</evidence>
<dbReference type="PANTHER" id="PTHR10357:SF215">
    <property type="entry name" value="ALPHA-AMYLASE 1"/>
    <property type="match status" value="1"/>
</dbReference>
<dbReference type="OrthoDB" id="204980at2759"/>
<dbReference type="AlphaFoldDB" id="J5SII7"/>
<evidence type="ECO:0000256" key="14">
    <source>
        <dbReference type="PIRSR" id="PIRSR001024-2"/>
    </source>
</evidence>
<sequence length="564" mass="62618">MYFAPAAAALLASTAIHGVSAKSAEEWRTRSIYQLITDRFAPPSDSAPALTNPLPSECNVWDQTWCGGTWLSIIDKLDYIQGMGLDAIWISPVSQNIDYHTPYNFAYHGYWVNDPTKLNPRFGSSDDLKKLSDELHKRNMWLMVDIVVQNVPALENIIDSPEKLAEDGSLWTSRDDFHDFCIIKDYSNLTQVENCSLGDEKLVLLDVNTENPNVQSKLNDWIANLVKEYNIDGLRIDAAKHVPGEFWTSFCGAAGVFCIGEVFGDDMEMAVKYQKNKYLDSILGFPLYYGIQKGFGAPYANMTEFTSRLKAVQEGFVDTTVLGNFLESHDVPRWRNQTVDPRLGYNAQVAQFLLEGIPVVYYGSEQDFAGNMDPTNREALWPSNYENTTTYQQITRLNKIRSAIIENNLEYNGESFLNAKSQIVDSTDYDVAIRRGPVLFSITNRGSPENGTYFPIHNTGWDSVTPVIDLLTCTEFTVGSGGSLSVSYSTQGYGGLPYVWVTTKDAKNLGLCTDKQMGIVSKDKVNNDASDKVKEAEKNAGSKMSVSVAMAITALLGTTAAALL</sequence>
<dbReference type="EMBL" id="ALBS01000321">
    <property type="protein sequence ID" value="EJT45806.1"/>
    <property type="molecule type" value="Genomic_DNA"/>
</dbReference>
<dbReference type="SUPFAM" id="SSF51445">
    <property type="entry name" value="(Trans)glycosidases"/>
    <property type="match status" value="1"/>
</dbReference>
<keyword evidence="12" id="KW-0326">Glycosidase</keyword>
<feature type="disulfide bond" evidence="15">
    <location>
        <begin position="181"/>
        <end position="195"/>
    </location>
</feature>
<feature type="signal peptide" evidence="17">
    <location>
        <begin position="1"/>
        <end position="21"/>
    </location>
</feature>
<dbReference type="VEuPathDB" id="FungiDB:A1Q1_05719"/>
<dbReference type="PIRSF" id="PIRSF001024">
    <property type="entry name" value="Alph-amyl_fung"/>
    <property type="match status" value="1"/>
</dbReference>
<comment type="cofactor">
    <cofactor evidence="2">
        <name>Ca(2+)</name>
        <dbReference type="ChEBI" id="CHEBI:29108"/>
    </cofactor>
</comment>
<dbReference type="SMART" id="SM00642">
    <property type="entry name" value="Aamy"/>
    <property type="match status" value="1"/>
</dbReference>
<feature type="binding site" evidence="16">
    <location>
        <position position="235"/>
    </location>
    <ligand>
        <name>substrate</name>
    </ligand>
</feature>
<name>J5SII7_TRIAS</name>
<evidence type="ECO:0000313" key="19">
    <source>
        <dbReference type="EMBL" id="EJT45806.1"/>
    </source>
</evidence>
<dbReference type="EC" id="3.2.1.1" evidence="4"/>
<evidence type="ECO:0000313" key="20">
    <source>
        <dbReference type="Proteomes" id="UP000002748"/>
    </source>
</evidence>
<comment type="catalytic activity">
    <reaction evidence="1">
        <text>Endohydrolysis of (1-&gt;4)-alpha-D-glucosidic linkages in polysaccharides containing three or more (1-&gt;4)-alpha-linked D-glucose units.</text>
        <dbReference type="EC" id="3.2.1.1"/>
    </reaction>
</comment>
<keyword evidence="5" id="KW-0479">Metal-binding</keyword>
<evidence type="ECO:0000256" key="11">
    <source>
        <dbReference type="ARBA" id="ARBA00023277"/>
    </source>
</evidence>
<evidence type="ECO:0000256" key="13">
    <source>
        <dbReference type="PIRSR" id="PIRSR001024-1"/>
    </source>
</evidence>
<evidence type="ECO:0000256" key="3">
    <source>
        <dbReference type="ARBA" id="ARBA00008061"/>
    </source>
</evidence>
<evidence type="ECO:0000256" key="5">
    <source>
        <dbReference type="ARBA" id="ARBA00022723"/>
    </source>
</evidence>
<feature type="binding site" evidence="16">
    <location>
        <position position="330"/>
    </location>
    <ligand>
        <name>substrate</name>
    </ligand>
</feature>
<keyword evidence="7" id="KW-0378">Hydrolase</keyword>
<evidence type="ECO:0000256" key="4">
    <source>
        <dbReference type="ARBA" id="ARBA00012595"/>
    </source>
</evidence>
<comment type="similarity">
    <text evidence="3">Belongs to the glycosyl hydrolase 13 family.</text>
</comment>
<protein>
    <recommendedName>
        <fullName evidence="4">alpha-amylase</fullName>
        <ecNumber evidence="4">3.2.1.1</ecNumber>
    </recommendedName>
</protein>
<dbReference type="Pfam" id="PF09260">
    <property type="entry name" value="A_amylase_dom_C"/>
    <property type="match status" value="1"/>
</dbReference>